<keyword evidence="3" id="KW-1185">Reference proteome</keyword>
<dbReference type="EMBL" id="BMIG01000007">
    <property type="protein sequence ID" value="GGB01704.1"/>
    <property type="molecule type" value="Genomic_DNA"/>
</dbReference>
<gene>
    <name evidence="2" type="ORF">GCM10011496_23340</name>
</gene>
<organism evidence="2 3">
    <name type="scientific">Polaromonas eurypsychrophila</name>
    <dbReference type="NCBI Taxonomy" id="1614635"/>
    <lineage>
        <taxon>Bacteria</taxon>
        <taxon>Pseudomonadati</taxon>
        <taxon>Pseudomonadota</taxon>
        <taxon>Betaproteobacteria</taxon>
        <taxon>Burkholderiales</taxon>
        <taxon>Comamonadaceae</taxon>
        <taxon>Polaromonas</taxon>
    </lineage>
</organism>
<evidence type="ECO:0000256" key="1">
    <source>
        <dbReference type="SAM" id="Phobius"/>
    </source>
</evidence>
<accession>A0A916SKA9</accession>
<evidence type="ECO:0000313" key="3">
    <source>
        <dbReference type="Proteomes" id="UP000620596"/>
    </source>
</evidence>
<keyword evidence="1" id="KW-0472">Membrane</keyword>
<evidence type="ECO:0000313" key="2">
    <source>
        <dbReference type="EMBL" id="GGB01704.1"/>
    </source>
</evidence>
<protein>
    <submittedName>
        <fullName evidence="2">Uncharacterized protein</fullName>
    </submittedName>
</protein>
<dbReference type="Proteomes" id="UP000620596">
    <property type="component" value="Unassembled WGS sequence"/>
</dbReference>
<feature type="transmembrane region" description="Helical" evidence="1">
    <location>
        <begin position="43"/>
        <end position="64"/>
    </location>
</feature>
<reference evidence="2" key="1">
    <citation type="journal article" date="2014" name="Int. J. Syst. Evol. Microbiol.">
        <title>Complete genome sequence of Corynebacterium casei LMG S-19264T (=DSM 44701T), isolated from a smear-ripened cheese.</title>
        <authorList>
            <consortium name="US DOE Joint Genome Institute (JGI-PGF)"/>
            <person name="Walter F."/>
            <person name="Albersmeier A."/>
            <person name="Kalinowski J."/>
            <person name="Ruckert C."/>
        </authorList>
    </citation>
    <scope>NUCLEOTIDE SEQUENCE</scope>
    <source>
        <strain evidence="2">CGMCC 1.15322</strain>
    </source>
</reference>
<reference evidence="2" key="2">
    <citation type="submission" date="2020-09" db="EMBL/GenBank/DDBJ databases">
        <authorList>
            <person name="Sun Q."/>
            <person name="Zhou Y."/>
        </authorList>
    </citation>
    <scope>NUCLEOTIDE SEQUENCE</scope>
    <source>
        <strain evidence="2">CGMCC 1.15322</strain>
    </source>
</reference>
<name>A0A916SKA9_9BURK</name>
<keyword evidence="1" id="KW-0812">Transmembrane</keyword>
<keyword evidence="1" id="KW-1133">Transmembrane helix</keyword>
<sequence>MREHMHLLTEQGIGALQFLVAQQEPLDAFGNLVDVDLVRHGPLIVGFAAFWGVESRLLVLAVWFTRRSSTGSRRELLPCARGFDPDRKRRDF</sequence>
<comment type="caution">
    <text evidence="2">The sequence shown here is derived from an EMBL/GenBank/DDBJ whole genome shotgun (WGS) entry which is preliminary data.</text>
</comment>
<dbReference type="AlphaFoldDB" id="A0A916SKA9"/>
<proteinExistence type="predicted"/>